<dbReference type="EMBL" id="JNAD02000020">
    <property type="protein sequence ID" value="RKM90965.1"/>
    <property type="molecule type" value="Genomic_DNA"/>
</dbReference>
<protein>
    <submittedName>
        <fullName evidence="2">Uncharacterized protein</fullName>
    </submittedName>
</protein>
<feature type="region of interest" description="Disordered" evidence="1">
    <location>
        <begin position="365"/>
        <end position="397"/>
    </location>
</feature>
<comment type="caution">
    <text evidence="2">The sequence shown here is derived from an EMBL/GenBank/DDBJ whole genome shotgun (WGS) entry which is preliminary data.</text>
</comment>
<name>A0A420UUQ2_9ACTN</name>
<proteinExistence type="predicted"/>
<evidence type="ECO:0000313" key="3">
    <source>
        <dbReference type="Proteomes" id="UP000028058"/>
    </source>
</evidence>
<keyword evidence="3" id="KW-1185">Reference proteome</keyword>
<evidence type="ECO:0000313" key="2">
    <source>
        <dbReference type="EMBL" id="RKM90965.1"/>
    </source>
</evidence>
<sequence length="427" mass="45120">MPVLEALADLCSRCVHAVELPDGVEVLWRALDHILIADARARALAEVSGPRTWPAYARALEEAARHDDAAVRSLLRPVLDHEELGAQGWQALRVWTAVVERSEDALSAYRAAAPSAAATTSVTAACDAVAAERAVHEESRALGAVLGDGLGYGYGRPSSDLWTMVRRAWSMAREQGHDAAGAVEFATSLVCREWGTARVRDVSALPLPTMTCAGGHRPPAAWAEHEYRHQWDAFVRRWCARLEAALTQEPVESQKRQLLLVCGWPLTGPDDGDLAYLSQYDQVGPCVPWRGADRRYTLREDRRQAGAAVVLAVPEFAAERALANVRGQPGRLLVGSSLEESDLQSAEEPASGVLAAGAVAHRLSLAGGGPGRGRHAAPPLGPSAPGPRGAARAARHGWSGSVGAAHAGGFPLAVEAVLRGGPVGVGA</sequence>
<dbReference type="Proteomes" id="UP000028058">
    <property type="component" value="Unassembled WGS sequence"/>
</dbReference>
<evidence type="ECO:0000256" key="1">
    <source>
        <dbReference type="SAM" id="MobiDB-lite"/>
    </source>
</evidence>
<organism evidence="2 3">
    <name type="scientific">Streptomyces xinghaiensis</name>
    <dbReference type="NCBI Taxonomy" id="1038928"/>
    <lineage>
        <taxon>Bacteria</taxon>
        <taxon>Bacillati</taxon>
        <taxon>Actinomycetota</taxon>
        <taxon>Actinomycetes</taxon>
        <taxon>Kitasatosporales</taxon>
        <taxon>Streptomycetaceae</taxon>
        <taxon>Streptomyces</taxon>
    </lineage>
</organism>
<accession>A0A420UUQ2</accession>
<feature type="compositionally biased region" description="Low complexity" evidence="1">
    <location>
        <begin position="386"/>
        <end position="397"/>
    </location>
</feature>
<dbReference type="AlphaFoldDB" id="A0A420UUQ2"/>
<reference evidence="2 3" key="1">
    <citation type="journal article" date="2014" name="Genome Announc.">
        <title>Draft Genome Sequence of Streptomyces fradiae ATCC 19609, a Strain Highly Sensitive to Antibiotics.</title>
        <authorList>
            <person name="Bekker O.B."/>
            <person name="Klimina K.M."/>
            <person name="Vatlin A.A."/>
            <person name="Zakharevich N.V."/>
            <person name="Kasianov A.S."/>
            <person name="Danilenko V.N."/>
        </authorList>
    </citation>
    <scope>NUCLEOTIDE SEQUENCE [LARGE SCALE GENOMIC DNA]</scope>
    <source>
        <strain evidence="2 3">ATCC 19609</strain>
    </source>
</reference>
<gene>
    <name evidence="2" type="ORF">SFRA_030520</name>
</gene>